<gene>
    <name evidence="2" type="ORF">FEHR0123_LOCUS6268</name>
</gene>
<sequence>MAGFAAAKDLPPTDVDAPTYDDDTPKPAEDGTDATQADGETPAEGEAADEGVEPDLEPEETWEEYWERFGGEMLMARMGWQGVYQGLYGIAGEDDAPTDDCFGDWIPEKMKEVSAFRETVAQTWSADFDQAATVAYDIIDLIFLNDKYCHFRKAIWDLHDFCAYGTSCGSDMVFDNMQKNAFNIITQVSSTASIMKEQKWEDMDTHHRAYTLNQIGHSVASLVADMISFDPENIPLPPPPEEPKPEEPAEGAEGDEQKDGDDSTADSSQDAPEIVEN</sequence>
<dbReference type="EMBL" id="HBIE01020621">
    <property type="protein sequence ID" value="CAE0311349.1"/>
    <property type="molecule type" value="Transcribed_RNA"/>
</dbReference>
<evidence type="ECO:0000256" key="1">
    <source>
        <dbReference type="SAM" id="MobiDB-lite"/>
    </source>
</evidence>
<accession>A0A7S3ML91</accession>
<name>A0A7S3ML91_9SPIT</name>
<proteinExistence type="predicted"/>
<feature type="region of interest" description="Disordered" evidence="1">
    <location>
        <begin position="230"/>
        <end position="277"/>
    </location>
</feature>
<dbReference type="AlphaFoldDB" id="A0A7S3ML91"/>
<feature type="compositionally biased region" description="Acidic residues" evidence="1">
    <location>
        <begin position="41"/>
        <end position="59"/>
    </location>
</feature>
<feature type="region of interest" description="Disordered" evidence="1">
    <location>
        <begin position="1"/>
        <end position="59"/>
    </location>
</feature>
<organism evidence="2">
    <name type="scientific">Favella ehrenbergii</name>
    <dbReference type="NCBI Taxonomy" id="182087"/>
    <lineage>
        <taxon>Eukaryota</taxon>
        <taxon>Sar</taxon>
        <taxon>Alveolata</taxon>
        <taxon>Ciliophora</taxon>
        <taxon>Intramacronucleata</taxon>
        <taxon>Spirotrichea</taxon>
        <taxon>Choreotrichia</taxon>
        <taxon>Tintinnida</taxon>
        <taxon>Xystonellidae</taxon>
        <taxon>Favella</taxon>
    </lineage>
</organism>
<evidence type="ECO:0000313" key="2">
    <source>
        <dbReference type="EMBL" id="CAE0311349.1"/>
    </source>
</evidence>
<protein>
    <submittedName>
        <fullName evidence="2">Uncharacterized protein</fullName>
    </submittedName>
</protein>
<reference evidence="2" key="1">
    <citation type="submission" date="2021-01" db="EMBL/GenBank/DDBJ databases">
        <authorList>
            <person name="Corre E."/>
            <person name="Pelletier E."/>
            <person name="Niang G."/>
            <person name="Scheremetjew M."/>
            <person name="Finn R."/>
            <person name="Kale V."/>
            <person name="Holt S."/>
            <person name="Cochrane G."/>
            <person name="Meng A."/>
            <person name="Brown T."/>
            <person name="Cohen L."/>
        </authorList>
    </citation>
    <scope>NUCLEOTIDE SEQUENCE</scope>
    <source>
        <strain evidence="2">Fehren 1</strain>
    </source>
</reference>